<sequence>MSSSYGRCVFVWLPLGQGGVSGYNKPESTPPVWLPGFFGKWTAFGGAEALLNETGVLWRCLVGWGWGLRTSLLRGP</sequence>
<dbReference type="Proteomes" id="UP001320148">
    <property type="component" value="Chromosome"/>
</dbReference>
<dbReference type="EMBL" id="AP024488">
    <property type="protein sequence ID" value="BCS97129.1"/>
    <property type="molecule type" value="Genomic_DNA"/>
</dbReference>
<protein>
    <submittedName>
        <fullName evidence="1">Uncharacterized protein</fullName>
    </submittedName>
</protein>
<gene>
    <name evidence="1" type="ORF">DSLASN_27610</name>
</gene>
<evidence type="ECO:0000313" key="1">
    <source>
        <dbReference type="EMBL" id="BCS97129.1"/>
    </source>
</evidence>
<accession>A0ABM7PJ58</accession>
<proteinExistence type="predicted"/>
<keyword evidence="2" id="KW-1185">Reference proteome</keyword>
<name>A0ABM7PJ58_9BACT</name>
<evidence type="ECO:0000313" key="2">
    <source>
        <dbReference type="Proteomes" id="UP001320148"/>
    </source>
</evidence>
<organism evidence="1 2">
    <name type="scientific">Desulfoluna limicola</name>
    <dbReference type="NCBI Taxonomy" id="2810562"/>
    <lineage>
        <taxon>Bacteria</taxon>
        <taxon>Pseudomonadati</taxon>
        <taxon>Thermodesulfobacteriota</taxon>
        <taxon>Desulfobacteria</taxon>
        <taxon>Desulfobacterales</taxon>
        <taxon>Desulfolunaceae</taxon>
        <taxon>Desulfoluna</taxon>
    </lineage>
</organism>
<reference evidence="1 2" key="1">
    <citation type="submission" date="2021-02" db="EMBL/GenBank/DDBJ databases">
        <title>Complete genome of Desulfoluna sp. strain ASN36.</title>
        <authorList>
            <person name="Takahashi A."/>
            <person name="Kojima H."/>
            <person name="Fukui M."/>
        </authorList>
    </citation>
    <scope>NUCLEOTIDE SEQUENCE [LARGE SCALE GENOMIC DNA]</scope>
    <source>
        <strain evidence="1 2">ASN36</strain>
    </source>
</reference>